<evidence type="ECO:0000313" key="2">
    <source>
        <dbReference type="Proteomes" id="UP000577419"/>
    </source>
</evidence>
<proteinExistence type="predicted"/>
<feature type="non-terminal residue" evidence="1">
    <location>
        <position position="1581"/>
    </location>
</feature>
<organism evidence="1 2">
    <name type="scientific">Candidatus Iainarchaeum sp</name>
    <dbReference type="NCBI Taxonomy" id="3101447"/>
    <lineage>
        <taxon>Archaea</taxon>
        <taxon>Candidatus Iainarchaeota</taxon>
        <taxon>Candidatus Iainarchaeia</taxon>
        <taxon>Candidatus Iainarchaeales</taxon>
        <taxon>Candidatus Iainarchaeaceae</taxon>
        <taxon>Candidatus Iainarchaeum</taxon>
    </lineage>
</organism>
<dbReference type="Proteomes" id="UP000577419">
    <property type="component" value="Unassembled WGS sequence"/>
</dbReference>
<accession>A0A7J4ITR6</accession>
<dbReference type="SUPFAM" id="SSF63825">
    <property type="entry name" value="YWTD domain"/>
    <property type="match status" value="1"/>
</dbReference>
<reference evidence="2" key="1">
    <citation type="journal article" date="2020" name="bioRxiv">
        <title>A rank-normalized archaeal taxonomy based on genome phylogeny resolves widespread incomplete and uneven classifications.</title>
        <authorList>
            <person name="Rinke C."/>
            <person name="Chuvochina M."/>
            <person name="Mussig A.J."/>
            <person name="Chaumeil P.-A."/>
            <person name="Waite D.W."/>
            <person name="Whitman W.B."/>
            <person name="Parks D.H."/>
            <person name="Hugenholtz P."/>
        </authorList>
    </citation>
    <scope>NUCLEOTIDE SEQUENCE [LARGE SCALE GENOMIC DNA]</scope>
</reference>
<gene>
    <name evidence="1" type="ORF">HA237_06100</name>
</gene>
<name>A0A7J4ITR6_9ARCH</name>
<sequence length="1581" mass="178050">MSLNTNNHRFPKLSILFLSFVLLFGYAFAVHDAIITIDPAIANCSELGNTFNVNVKNDDESDHNIFEVRIYKAVAGLSDFSCGPAPSGWTLFDFTGDFGYCEYKTHQSSSNQNTIAPGESVDFSFDAVMSSDACASSFLISTLDNAQPIGEHEFNSPQVFIDCRAPEVTKMVGDPKIVLDACEEQDYNGLGNQACNYYGTQNTEFAFWGDESTEINECNLGFEGEQYDVDDGYCQFRYSVNGGEPSEWEPFYGDPYSLHFEEWQFEEDSNHFVEIECVDIAGNVTTVTEIDYIETVPPDTNKMFIGPVKIAENGAEWIDSVTLVELTAEDPEPHPSGVDKIWYKNVVFQNPDKWNKCYNPQEYCEAQFPSPYETQEYPGCIDDQQDYCDENWEEDEYDSWEECVEERVYNVCGVSEQWNLYRGEPIEKDQESCHLLQFFSVDNLGNEEGMNVNCFFVDKTPPYLEKRVGQPSGDDYDYNAFPDTNGLFHWVTPQTDITFYCADQEPHPAEGEELLLKVSYDLADDGYLTEEYCAKYGGTMEDGWCVIPIGEFEENVFVFNFNEEEDSMHDLEYFCRDAVGKRTETELQNYKVDSTPPSIEKEMFGSWLGDCPPQDEDDECFVADNGTSGVSINVSDGGEICHVDDVWCNYEVWWETDEETCDEEGGEDYDDGWCLIDGGEFSSDANVVFREDSTHELRVYCEDGLGNSVEDTETFLVDSTPPETTKMYSDPFFSCTDWCEYEYPDNEEGQALCVRQVCGGYDGHSEEAYPHWITSDTNVSLWAEDEKVGVDKIFWRNQVIGDEEGFDACNEVELCNPEFYYQFIDPQAPFNDVNGEHVTFQKEGESCHVIEYYSVDKLGNTEELNWQCVFVDNTPPEGLKRIGEPHVIKFDGEICEENGEDGGGGGGVGGDYNVGDEVDTITFPEGGSTGVGVAFDGEFLYYTYISSKNLYKIRPDGSGHAVIPTSGVTQTGLGALSYDADRGKLWAGTYGCDGSGGGPVYLIDPVTGDATYMFSVSSAYITYCLDDGIAYDATDDSIWYSDDVSEPMVHMDTNGDFLGTVDVCAIDSRLCHQSGIAIGGDNFYLGTNGSEVTLRVDRDTLTLLDEFVNTGFRIEDMECDPDTFSPTEVMWIRDAYAGQARAYAIEPQTCGLGGQPPEPKCDGEREDWVTTKTPFLLDCEDQEPHPVDHETVNWRFSFHDGNSWSYSDWYGAFGPVEVSFEEESLHDLEFYCEDALGNTGETDVEYFFVEDTPPVIEKTVVGPQIGDCPPQEEGDRCIIDGVTEIHVDAFDPEPHPVNEVLCDWSYYVADDDGAQGGEQGVTPPFVINFPEESEHHLTITCYDALGNTSVDEEVFFVDKTPPITEKRFGEDPYFSCYDWCYALDGQEWESCLEQYCALDEGEHWVPQWGTSDLNVFLSAFDPEPHPSDVNMTFYRITQVDDNFCDVGVEEEYNEVYCDDAEGSGEWQKYTGEPFNVDEESCHLIEYYSVDNVNKVEDAKRECIYIDNTGPDPIKTVGEPGETWDGADAVYYDIDELCWNGQEDQIECWKVTLLTPITMACDDPEPHPVDHSSMFFMVDFDG</sequence>
<evidence type="ECO:0000313" key="1">
    <source>
        <dbReference type="EMBL" id="HIH08908.1"/>
    </source>
</evidence>
<comment type="caution">
    <text evidence="1">The sequence shown here is derived from an EMBL/GenBank/DDBJ whole genome shotgun (WGS) entry which is preliminary data.</text>
</comment>
<dbReference type="EMBL" id="DUFG01000031">
    <property type="protein sequence ID" value="HIH08908.1"/>
    <property type="molecule type" value="Genomic_DNA"/>
</dbReference>
<protein>
    <submittedName>
        <fullName evidence="1">Uncharacterized protein</fullName>
    </submittedName>
</protein>